<protein>
    <submittedName>
        <fullName evidence="1">Uncharacterized protein</fullName>
    </submittedName>
</protein>
<dbReference type="SUPFAM" id="SSF55298">
    <property type="entry name" value="YjgF-like"/>
    <property type="match status" value="1"/>
</dbReference>
<name>A0A382C3J2_9ZZZZ</name>
<dbReference type="PANTHER" id="PTHR11803">
    <property type="entry name" value="2-IMINOBUTANOATE/2-IMINOPROPANOATE DEAMINASE RIDA"/>
    <property type="match status" value="1"/>
</dbReference>
<reference evidence="1" key="1">
    <citation type="submission" date="2018-05" db="EMBL/GenBank/DDBJ databases">
        <authorList>
            <person name="Lanie J.A."/>
            <person name="Ng W.-L."/>
            <person name="Kazmierczak K.M."/>
            <person name="Andrzejewski T.M."/>
            <person name="Davidsen T.M."/>
            <person name="Wayne K.J."/>
            <person name="Tettelin H."/>
            <person name="Glass J.I."/>
            <person name="Rusch D."/>
            <person name="Podicherti R."/>
            <person name="Tsui H.-C.T."/>
            <person name="Winkler M.E."/>
        </authorList>
    </citation>
    <scope>NUCLEOTIDE SEQUENCE</scope>
</reference>
<dbReference type="GO" id="GO:0019239">
    <property type="term" value="F:deaminase activity"/>
    <property type="evidence" value="ECO:0007669"/>
    <property type="project" value="TreeGrafter"/>
</dbReference>
<dbReference type="InterPro" id="IPR006175">
    <property type="entry name" value="YjgF/YER057c/UK114"/>
</dbReference>
<proteinExistence type="predicted"/>
<dbReference type="InterPro" id="IPR035959">
    <property type="entry name" value="RutC-like_sf"/>
</dbReference>
<dbReference type="Pfam" id="PF01042">
    <property type="entry name" value="Ribonuc_L-PSP"/>
    <property type="match status" value="1"/>
</dbReference>
<dbReference type="GO" id="GO:0005829">
    <property type="term" value="C:cytosol"/>
    <property type="evidence" value="ECO:0007669"/>
    <property type="project" value="TreeGrafter"/>
</dbReference>
<dbReference type="PANTHER" id="PTHR11803:SF39">
    <property type="entry name" value="2-IMINOBUTANOATE_2-IMINOPROPANOATE DEAMINASE"/>
    <property type="match status" value="1"/>
</dbReference>
<dbReference type="AlphaFoldDB" id="A0A382C3J2"/>
<dbReference type="EMBL" id="UINC01032400">
    <property type="protein sequence ID" value="SVB19997.1"/>
    <property type="molecule type" value="Genomic_DNA"/>
</dbReference>
<organism evidence="1">
    <name type="scientific">marine metagenome</name>
    <dbReference type="NCBI Taxonomy" id="408172"/>
    <lineage>
        <taxon>unclassified sequences</taxon>
        <taxon>metagenomes</taxon>
        <taxon>ecological metagenomes</taxon>
    </lineage>
</organism>
<gene>
    <name evidence="1" type="ORF">METZ01_LOCUS172851</name>
</gene>
<dbReference type="Gene3D" id="3.30.1330.40">
    <property type="entry name" value="RutC-like"/>
    <property type="match status" value="1"/>
</dbReference>
<accession>A0A382C3J2</accession>
<dbReference type="CDD" id="cd00448">
    <property type="entry name" value="YjgF_YER057c_UK114_family"/>
    <property type="match status" value="1"/>
</dbReference>
<sequence length="126" mass="13643">MKRIIRPEKGAAPKGPYSPGVVAAGTTLYVSAQGPFDPETGEVVGVTFEEQAEQVLENLNVIVEEAGVTLLNVVKLTVFITDWAHFGALNEICLRWFSEPYPARTPVKTELPGALFMADAVVALDR</sequence>
<evidence type="ECO:0000313" key="1">
    <source>
        <dbReference type="EMBL" id="SVB19997.1"/>
    </source>
</evidence>